<name>A0A511V2W5_9BACI</name>
<keyword evidence="10" id="KW-1185">Reference proteome</keyword>
<comment type="subcellular location">
    <subcellularLocation>
        <location evidence="1">Cell membrane</location>
        <topology evidence="1">Multi-pass membrane protein</topology>
    </subcellularLocation>
</comment>
<protein>
    <submittedName>
        <fullName evidence="9">Membrane protein</fullName>
    </submittedName>
</protein>
<feature type="transmembrane region" description="Helical" evidence="7">
    <location>
        <begin position="188"/>
        <end position="206"/>
    </location>
</feature>
<dbReference type="InterPro" id="IPR004869">
    <property type="entry name" value="MMPL_dom"/>
</dbReference>
<evidence type="ECO:0000259" key="8">
    <source>
        <dbReference type="PROSITE" id="PS50156"/>
    </source>
</evidence>
<feature type="transmembrane region" description="Helical" evidence="7">
    <location>
        <begin position="561"/>
        <end position="585"/>
    </location>
</feature>
<evidence type="ECO:0000256" key="1">
    <source>
        <dbReference type="ARBA" id="ARBA00004651"/>
    </source>
</evidence>
<dbReference type="PANTHER" id="PTHR33406:SF6">
    <property type="entry name" value="MEMBRANE PROTEIN YDGH-RELATED"/>
    <property type="match status" value="1"/>
</dbReference>
<dbReference type="Pfam" id="PF03176">
    <property type="entry name" value="MMPL"/>
    <property type="match status" value="2"/>
</dbReference>
<organism evidence="9 10">
    <name type="scientific">Cerasibacillus quisquiliarum</name>
    <dbReference type="NCBI Taxonomy" id="227865"/>
    <lineage>
        <taxon>Bacteria</taxon>
        <taxon>Bacillati</taxon>
        <taxon>Bacillota</taxon>
        <taxon>Bacilli</taxon>
        <taxon>Bacillales</taxon>
        <taxon>Bacillaceae</taxon>
        <taxon>Cerasibacillus</taxon>
    </lineage>
</organism>
<gene>
    <name evidence="9" type="ORF">CQU01_24860</name>
</gene>
<dbReference type="RefSeq" id="WP_307724233.1">
    <property type="nucleotide sequence ID" value="NZ_BJXW01000035.1"/>
</dbReference>
<sequence length="706" mass="78489">MIRTILHAMTDRVTTKKGMWLTLVMWIVVVTLLTIFAPSSKDYQVSSVEKLLPDHLESVIADKKVDQYFKDADGLSAILVFEAEDGEVPVSDLIQILDQIEEKNIKGVKEVIPLKALPPQAMETFFSDDQSAAFLPLNFEENLDTKEVKAGLKEIYAIADEQSDVNMYVTGPAGIAVDTTDLFTRADLVLLFSTVGIILVLLIFTYRSPLLALIPLLGAGFVYQVVNQVLGLMGKGGVELANQSLSIMMILLFAVVIDYSLFIFSRFREELVKTEDKYEAMKLAMREIGIPIFYSASTILLAMLILFFAQFGDYRNFAPIFSVAVLIVMIAAITLVPALFTLFGRHAFWPKIPRVGDKLIKSSSLWKKVGRFVAHKPVMSVLVVGAFLVLSASNIFHITYEFNTMKSFPDDMPSRLGYEVLEESFNKGDLAPTTVLFESKEEVSEQDMVALADRLSEEKLVGNVRVNDMTDDGKVISYSLTFSEGPYEVETMDALEKIRDKSEQIVSDSNLKGELHFAGETAYSVDNRSVSDRDLVVIVILETILIFSMLIFLTKSFRMPILMMGTILLSFVAALGLGVFLTDILFDIDTISNRVPVYAFVFLVALGIDYNIFLVSRYIEEREHHPVKEAVETAVANTGGVISSAGIVLAATFAVLMTQPIEILFVFGFIVAVGILLDTFLIRGILMPGLLVLFEKDKHKKSKQSV</sequence>
<reference evidence="9 10" key="1">
    <citation type="submission" date="2019-07" db="EMBL/GenBank/DDBJ databases">
        <title>Whole genome shotgun sequence of Cerasibacillus quisquiliarum NBRC 102429.</title>
        <authorList>
            <person name="Hosoyama A."/>
            <person name="Uohara A."/>
            <person name="Ohji S."/>
            <person name="Ichikawa N."/>
        </authorList>
    </citation>
    <scope>NUCLEOTIDE SEQUENCE [LARGE SCALE GENOMIC DNA]</scope>
    <source>
        <strain evidence="9 10">NBRC 102429</strain>
    </source>
</reference>
<feature type="transmembrane region" description="Helical" evidence="7">
    <location>
        <begin position="20"/>
        <end position="37"/>
    </location>
</feature>
<feature type="transmembrane region" description="Helical" evidence="7">
    <location>
        <begin position="378"/>
        <end position="400"/>
    </location>
</feature>
<dbReference type="InterPro" id="IPR050545">
    <property type="entry name" value="Mycobact_MmpL"/>
</dbReference>
<feature type="transmembrane region" description="Helical" evidence="7">
    <location>
        <begin position="245"/>
        <end position="267"/>
    </location>
</feature>
<keyword evidence="6 7" id="KW-0472">Membrane</keyword>
<feature type="transmembrane region" description="Helical" evidence="7">
    <location>
        <begin position="288"/>
        <end position="311"/>
    </location>
</feature>
<keyword evidence="5 7" id="KW-1133">Transmembrane helix</keyword>
<comment type="similarity">
    <text evidence="2">Belongs to the resistance-nodulation-cell division (RND) (TC 2.A.6) family. MmpL subfamily.</text>
</comment>
<dbReference type="EMBL" id="BJXW01000035">
    <property type="protein sequence ID" value="GEN32248.1"/>
    <property type="molecule type" value="Genomic_DNA"/>
</dbReference>
<feature type="domain" description="SSD" evidence="8">
    <location>
        <begin position="230"/>
        <end position="342"/>
    </location>
</feature>
<evidence type="ECO:0000313" key="10">
    <source>
        <dbReference type="Proteomes" id="UP000321491"/>
    </source>
</evidence>
<dbReference type="InterPro" id="IPR000731">
    <property type="entry name" value="SSD"/>
</dbReference>
<dbReference type="PROSITE" id="PS50156">
    <property type="entry name" value="SSD"/>
    <property type="match status" value="2"/>
</dbReference>
<evidence type="ECO:0000313" key="9">
    <source>
        <dbReference type="EMBL" id="GEN32248.1"/>
    </source>
</evidence>
<feature type="transmembrane region" description="Helical" evidence="7">
    <location>
        <begin position="663"/>
        <end position="694"/>
    </location>
</feature>
<dbReference type="SUPFAM" id="SSF82866">
    <property type="entry name" value="Multidrug efflux transporter AcrB transmembrane domain"/>
    <property type="match status" value="2"/>
</dbReference>
<evidence type="ECO:0000256" key="3">
    <source>
        <dbReference type="ARBA" id="ARBA00022475"/>
    </source>
</evidence>
<proteinExistence type="inferred from homology"/>
<keyword evidence="3" id="KW-1003">Cell membrane</keyword>
<evidence type="ECO:0000256" key="5">
    <source>
        <dbReference type="ARBA" id="ARBA00022989"/>
    </source>
</evidence>
<keyword evidence="4 7" id="KW-0812">Transmembrane</keyword>
<feature type="transmembrane region" description="Helical" evidence="7">
    <location>
        <begin position="597"/>
        <end position="615"/>
    </location>
</feature>
<dbReference type="AlphaFoldDB" id="A0A511V2W5"/>
<dbReference type="Proteomes" id="UP000321491">
    <property type="component" value="Unassembled WGS sequence"/>
</dbReference>
<evidence type="ECO:0000256" key="4">
    <source>
        <dbReference type="ARBA" id="ARBA00022692"/>
    </source>
</evidence>
<evidence type="ECO:0000256" key="7">
    <source>
        <dbReference type="SAM" id="Phobius"/>
    </source>
</evidence>
<dbReference type="GO" id="GO:0005886">
    <property type="term" value="C:plasma membrane"/>
    <property type="evidence" value="ECO:0007669"/>
    <property type="project" value="UniProtKB-SubCell"/>
</dbReference>
<dbReference type="PANTHER" id="PTHR33406">
    <property type="entry name" value="MEMBRANE PROTEIN MJ1562-RELATED"/>
    <property type="match status" value="1"/>
</dbReference>
<feature type="domain" description="SSD" evidence="8">
    <location>
        <begin position="566"/>
        <end position="692"/>
    </location>
</feature>
<evidence type="ECO:0000256" key="2">
    <source>
        <dbReference type="ARBA" id="ARBA00010157"/>
    </source>
</evidence>
<feature type="transmembrane region" description="Helical" evidence="7">
    <location>
        <begin position="535"/>
        <end position="554"/>
    </location>
</feature>
<evidence type="ECO:0000256" key="6">
    <source>
        <dbReference type="ARBA" id="ARBA00023136"/>
    </source>
</evidence>
<dbReference type="Gene3D" id="1.20.1640.10">
    <property type="entry name" value="Multidrug efflux transporter AcrB transmembrane domain"/>
    <property type="match status" value="2"/>
</dbReference>
<accession>A0A511V2W5</accession>
<feature type="transmembrane region" description="Helical" evidence="7">
    <location>
        <begin position="213"/>
        <end position="233"/>
    </location>
</feature>
<feature type="transmembrane region" description="Helical" evidence="7">
    <location>
        <begin position="317"/>
        <end position="344"/>
    </location>
</feature>
<comment type="caution">
    <text evidence="9">The sequence shown here is derived from an EMBL/GenBank/DDBJ whole genome shotgun (WGS) entry which is preliminary data.</text>
</comment>
<feature type="transmembrane region" description="Helical" evidence="7">
    <location>
        <begin position="635"/>
        <end position="657"/>
    </location>
</feature>